<dbReference type="Gene3D" id="3.30.70.270">
    <property type="match status" value="1"/>
</dbReference>
<dbReference type="EMBL" id="QJKJ01012947">
    <property type="protein sequence ID" value="RDX67526.1"/>
    <property type="molecule type" value="Genomic_DNA"/>
</dbReference>
<dbReference type="InterPro" id="IPR043128">
    <property type="entry name" value="Rev_trsase/Diguanyl_cyclase"/>
</dbReference>
<reference evidence="2" key="1">
    <citation type="submission" date="2018-05" db="EMBL/GenBank/DDBJ databases">
        <title>Draft genome of Mucuna pruriens seed.</title>
        <authorList>
            <person name="Nnadi N.E."/>
            <person name="Vos R."/>
            <person name="Hasami M.H."/>
            <person name="Devisetty U.K."/>
            <person name="Aguiy J.C."/>
        </authorList>
    </citation>
    <scope>NUCLEOTIDE SEQUENCE [LARGE SCALE GENOMIC DNA]</scope>
    <source>
        <strain evidence="2">JCA_2017</strain>
    </source>
</reference>
<feature type="non-terminal residue" evidence="2">
    <location>
        <position position="1"/>
    </location>
</feature>
<dbReference type="PANTHER" id="PTHR24559:SF431">
    <property type="entry name" value="RNA-DIRECTED DNA POLYMERASE HOMOLOG"/>
    <property type="match status" value="1"/>
</dbReference>
<dbReference type="Gene3D" id="3.10.10.10">
    <property type="entry name" value="HIV Type 1 Reverse Transcriptase, subunit A, domain 1"/>
    <property type="match status" value="1"/>
</dbReference>
<protein>
    <recommendedName>
        <fullName evidence="1">Reverse transcriptase domain-containing protein</fullName>
    </recommendedName>
</protein>
<dbReference type="InterPro" id="IPR053134">
    <property type="entry name" value="RNA-dir_DNA_polymerase"/>
</dbReference>
<sequence length="211" mass="23974">MKYLVGQLVGIVRADQHIARGANTGPPPRVGPSVGSKIQKKTKIEVSLDQQVEGDLIQVLHANWDTFVWTPTDMPGIDSDFLCHQLEEKKIRRREEEGSQGRDSQTIAIKYPSWLSNMVMVKKPSGKWRMCTDYTNLNKTCLKDSYPLPSIDALIDEASGYDLLSSMDAYLGYNQIRMHPCDESKIAFIMDEDNFCHRVMPFDLKNARATY</sequence>
<organism evidence="2 3">
    <name type="scientific">Mucuna pruriens</name>
    <name type="common">Velvet bean</name>
    <name type="synonym">Dolichos pruriens</name>
    <dbReference type="NCBI Taxonomy" id="157652"/>
    <lineage>
        <taxon>Eukaryota</taxon>
        <taxon>Viridiplantae</taxon>
        <taxon>Streptophyta</taxon>
        <taxon>Embryophyta</taxon>
        <taxon>Tracheophyta</taxon>
        <taxon>Spermatophyta</taxon>
        <taxon>Magnoliopsida</taxon>
        <taxon>eudicotyledons</taxon>
        <taxon>Gunneridae</taxon>
        <taxon>Pentapetalae</taxon>
        <taxon>rosids</taxon>
        <taxon>fabids</taxon>
        <taxon>Fabales</taxon>
        <taxon>Fabaceae</taxon>
        <taxon>Papilionoideae</taxon>
        <taxon>50 kb inversion clade</taxon>
        <taxon>NPAAA clade</taxon>
        <taxon>indigoferoid/millettioid clade</taxon>
        <taxon>Phaseoleae</taxon>
        <taxon>Mucuna</taxon>
    </lineage>
</organism>
<dbReference type="Pfam" id="PF00078">
    <property type="entry name" value="RVT_1"/>
    <property type="match status" value="1"/>
</dbReference>
<dbReference type="Proteomes" id="UP000257109">
    <property type="component" value="Unassembled WGS sequence"/>
</dbReference>
<feature type="domain" description="Reverse transcriptase" evidence="1">
    <location>
        <begin position="121"/>
        <end position="206"/>
    </location>
</feature>
<dbReference type="PANTHER" id="PTHR24559">
    <property type="entry name" value="TRANSPOSON TY3-I GAG-POL POLYPROTEIN"/>
    <property type="match status" value="1"/>
</dbReference>
<evidence type="ECO:0000313" key="3">
    <source>
        <dbReference type="Proteomes" id="UP000257109"/>
    </source>
</evidence>
<evidence type="ECO:0000259" key="1">
    <source>
        <dbReference type="Pfam" id="PF00078"/>
    </source>
</evidence>
<evidence type="ECO:0000313" key="2">
    <source>
        <dbReference type="EMBL" id="RDX67526.1"/>
    </source>
</evidence>
<name>A0A371ENI1_MUCPR</name>
<dbReference type="InterPro" id="IPR043502">
    <property type="entry name" value="DNA/RNA_pol_sf"/>
</dbReference>
<comment type="caution">
    <text evidence="2">The sequence shown here is derived from an EMBL/GenBank/DDBJ whole genome shotgun (WGS) entry which is preliminary data.</text>
</comment>
<accession>A0A371ENI1</accession>
<dbReference type="CDD" id="cd01647">
    <property type="entry name" value="RT_LTR"/>
    <property type="match status" value="1"/>
</dbReference>
<dbReference type="STRING" id="157652.A0A371ENI1"/>
<dbReference type="OrthoDB" id="6623611at2759"/>
<dbReference type="AlphaFoldDB" id="A0A371ENI1"/>
<keyword evidence="3" id="KW-1185">Reference proteome</keyword>
<gene>
    <name evidence="2" type="ORF">CR513_53581</name>
</gene>
<dbReference type="InterPro" id="IPR000477">
    <property type="entry name" value="RT_dom"/>
</dbReference>
<dbReference type="SUPFAM" id="SSF56672">
    <property type="entry name" value="DNA/RNA polymerases"/>
    <property type="match status" value="1"/>
</dbReference>
<proteinExistence type="predicted"/>